<organism evidence="1 2">
    <name type="scientific">Cichorium intybus</name>
    <name type="common">Chicory</name>
    <dbReference type="NCBI Taxonomy" id="13427"/>
    <lineage>
        <taxon>Eukaryota</taxon>
        <taxon>Viridiplantae</taxon>
        <taxon>Streptophyta</taxon>
        <taxon>Embryophyta</taxon>
        <taxon>Tracheophyta</taxon>
        <taxon>Spermatophyta</taxon>
        <taxon>Magnoliopsida</taxon>
        <taxon>eudicotyledons</taxon>
        <taxon>Gunneridae</taxon>
        <taxon>Pentapetalae</taxon>
        <taxon>asterids</taxon>
        <taxon>campanulids</taxon>
        <taxon>Asterales</taxon>
        <taxon>Asteraceae</taxon>
        <taxon>Cichorioideae</taxon>
        <taxon>Cichorieae</taxon>
        <taxon>Cichoriinae</taxon>
        <taxon>Cichorium</taxon>
    </lineage>
</organism>
<protein>
    <submittedName>
        <fullName evidence="1">Uncharacterized protein</fullName>
    </submittedName>
</protein>
<accession>A0ACB9GCS3</accession>
<evidence type="ECO:0000313" key="2">
    <source>
        <dbReference type="Proteomes" id="UP001055811"/>
    </source>
</evidence>
<keyword evidence="2" id="KW-1185">Reference proteome</keyword>
<dbReference type="EMBL" id="CM042010">
    <property type="protein sequence ID" value="KAI3781282.1"/>
    <property type="molecule type" value="Genomic_DNA"/>
</dbReference>
<reference evidence="2" key="1">
    <citation type="journal article" date="2022" name="Mol. Ecol. Resour.">
        <title>The genomes of chicory, endive, great burdock and yacon provide insights into Asteraceae palaeo-polyploidization history and plant inulin production.</title>
        <authorList>
            <person name="Fan W."/>
            <person name="Wang S."/>
            <person name="Wang H."/>
            <person name="Wang A."/>
            <person name="Jiang F."/>
            <person name="Liu H."/>
            <person name="Zhao H."/>
            <person name="Xu D."/>
            <person name="Zhang Y."/>
        </authorList>
    </citation>
    <scope>NUCLEOTIDE SEQUENCE [LARGE SCALE GENOMIC DNA]</scope>
    <source>
        <strain evidence="2">cv. Punajuju</strain>
    </source>
</reference>
<evidence type="ECO:0000313" key="1">
    <source>
        <dbReference type="EMBL" id="KAI3781282.1"/>
    </source>
</evidence>
<comment type="caution">
    <text evidence="1">The sequence shown here is derived from an EMBL/GenBank/DDBJ whole genome shotgun (WGS) entry which is preliminary data.</text>
</comment>
<name>A0ACB9GCS3_CICIN</name>
<gene>
    <name evidence="1" type="ORF">L2E82_11291</name>
</gene>
<reference evidence="1 2" key="2">
    <citation type="journal article" date="2022" name="Mol. Ecol. Resour.">
        <title>The genomes of chicory, endive, great burdock and yacon provide insights into Asteraceae paleo-polyploidization history and plant inulin production.</title>
        <authorList>
            <person name="Fan W."/>
            <person name="Wang S."/>
            <person name="Wang H."/>
            <person name="Wang A."/>
            <person name="Jiang F."/>
            <person name="Liu H."/>
            <person name="Zhao H."/>
            <person name="Xu D."/>
            <person name="Zhang Y."/>
        </authorList>
    </citation>
    <scope>NUCLEOTIDE SEQUENCE [LARGE SCALE GENOMIC DNA]</scope>
    <source>
        <strain evidence="2">cv. Punajuju</strain>
        <tissue evidence="1">Leaves</tissue>
    </source>
</reference>
<proteinExistence type="predicted"/>
<dbReference type="Proteomes" id="UP001055811">
    <property type="component" value="Linkage Group LG02"/>
</dbReference>
<sequence>MRSGERKLEYTSYAEALQQVDGLYLEEIWVCDLEYGENEYLHQVDSCIEVAIQKQKEQLSVEALVEDLPEKSDAAREAFLAELALDSKKGTHC</sequence>